<proteinExistence type="predicted"/>
<gene>
    <name evidence="1" type="ORF">LCGC14_2755000</name>
</gene>
<sequence>PAQYTYVGVSHMAWYLHLYQCKAKDGCPERLIYWCNRFVEGEQATCRCTV</sequence>
<dbReference type="AlphaFoldDB" id="A0A0F8Z0T1"/>
<protein>
    <submittedName>
        <fullName evidence="1">Uncharacterized protein</fullName>
    </submittedName>
</protein>
<dbReference type="EMBL" id="LAZR01050481">
    <property type="protein sequence ID" value="KKK87258.1"/>
    <property type="molecule type" value="Genomic_DNA"/>
</dbReference>
<organism evidence="1">
    <name type="scientific">marine sediment metagenome</name>
    <dbReference type="NCBI Taxonomy" id="412755"/>
    <lineage>
        <taxon>unclassified sequences</taxon>
        <taxon>metagenomes</taxon>
        <taxon>ecological metagenomes</taxon>
    </lineage>
</organism>
<feature type="non-terminal residue" evidence="1">
    <location>
        <position position="1"/>
    </location>
</feature>
<accession>A0A0F8Z0T1</accession>
<reference evidence="1" key="1">
    <citation type="journal article" date="2015" name="Nature">
        <title>Complex archaea that bridge the gap between prokaryotes and eukaryotes.</title>
        <authorList>
            <person name="Spang A."/>
            <person name="Saw J.H."/>
            <person name="Jorgensen S.L."/>
            <person name="Zaremba-Niedzwiedzka K."/>
            <person name="Martijn J."/>
            <person name="Lind A.E."/>
            <person name="van Eijk R."/>
            <person name="Schleper C."/>
            <person name="Guy L."/>
            <person name="Ettema T.J."/>
        </authorList>
    </citation>
    <scope>NUCLEOTIDE SEQUENCE</scope>
</reference>
<comment type="caution">
    <text evidence="1">The sequence shown here is derived from an EMBL/GenBank/DDBJ whole genome shotgun (WGS) entry which is preliminary data.</text>
</comment>
<evidence type="ECO:0000313" key="1">
    <source>
        <dbReference type="EMBL" id="KKK87258.1"/>
    </source>
</evidence>
<name>A0A0F8Z0T1_9ZZZZ</name>